<dbReference type="Proteomes" id="UP000290204">
    <property type="component" value="Unassembled WGS sequence"/>
</dbReference>
<evidence type="ECO:0000313" key="1">
    <source>
        <dbReference type="EMBL" id="RXK60401.1"/>
    </source>
</evidence>
<dbReference type="SFLD" id="SFLDG01135">
    <property type="entry name" value="C1.5.6:_HAD__Beta-PGM__Phospha"/>
    <property type="match status" value="1"/>
</dbReference>
<dbReference type="SFLD" id="SFLDS00003">
    <property type="entry name" value="Haloacid_Dehalogenase"/>
    <property type="match status" value="1"/>
</dbReference>
<proteinExistence type="predicted"/>
<dbReference type="PANTHER" id="PTHR47478:SF1">
    <property type="entry name" value="PYRIMIDINE 5'-NUCLEOTIDASE YJJG"/>
    <property type="match status" value="1"/>
</dbReference>
<dbReference type="Gene3D" id="3.40.50.1000">
    <property type="entry name" value="HAD superfamily/HAD-like"/>
    <property type="match status" value="1"/>
</dbReference>
<dbReference type="SUPFAM" id="SSF56784">
    <property type="entry name" value="HAD-like"/>
    <property type="match status" value="1"/>
</dbReference>
<dbReference type="InterPro" id="IPR036412">
    <property type="entry name" value="HAD-like_sf"/>
</dbReference>
<comment type="caution">
    <text evidence="1">The sequence shown here is derived from an EMBL/GenBank/DDBJ whole genome shotgun (WGS) entry which is preliminary data.</text>
</comment>
<gene>
    <name evidence="1" type="ORF">ESA94_07985</name>
</gene>
<dbReference type="EMBL" id="SDHW01000002">
    <property type="protein sequence ID" value="RXK60401.1"/>
    <property type="molecule type" value="Genomic_DNA"/>
</dbReference>
<accession>A0A4Q1CIH2</accession>
<sequence>MKYRHLFFDLDHTLWDFDANAMETLTDVYRDMQLEAAGVNDFDAFCKHYLRHNAVLWDRYHNGFISAEDLKWKRMWRTLLEFKIGSEELARKMSGYFLEVLPTKQNLFPYTHEILQHLKEKEYRLHLITNGFEKTQWRKLDNSKLGQYFEEVITSETSNSVKPNKEIFEYALRITGAELQQSIMIGDNLDADIKGAINAGMDSIFVNHINADLKGIKPTYVITHLKELEEIF</sequence>
<dbReference type="InterPro" id="IPR023198">
    <property type="entry name" value="PGP-like_dom2"/>
</dbReference>
<dbReference type="InterPro" id="IPR011951">
    <property type="entry name" value="HAD-SF_hydro_IA_YjjG/PynA"/>
</dbReference>
<dbReference type="NCBIfam" id="TIGR02254">
    <property type="entry name" value="YjjG_YfnB"/>
    <property type="match status" value="1"/>
</dbReference>
<reference evidence="1 2" key="1">
    <citation type="submission" date="2019-01" db="EMBL/GenBank/DDBJ databases">
        <title>Lacibacter sp. strain TTM-7.</title>
        <authorList>
            <person name="Chen W.-M."/>
        </authorList>
    </citation>
    <scope>NUCLEOTIDE SEQUENCE [LARGE SCALE GENOMIC DNA]</scope>
    <source>
        <strain evidence="1 2">TTM-7</strain>
    </source>
</reference>
<dbReference type="OrthoDB" id="9802350at2"/>
<dbReference type="Gene3D" id="1.10.150.240">
    <property type="entry name" value="Putative phosphatase, domain 2"/>
    <property type="match status" value="1"/>
</dbReference>
<dbReference type="GO" id="GO:0008253">
    <property type="term" value="F:5'-nucleotidase activity"/>
    <property type="evidence" value="ECO:0007669"/>
    <property type="project" value="InterPro"/>
</dbReference>
<dbReference type="InterPro" id="IPR023214">
    <property type="entry name" value="HAD_sf"/>
</dbReference>
<keyword evidence="2" id="KW-1185">Reference proteome</keyword>
<dbReference type="PANTHER" id="PTHR47478">
    <property type="match status" value="1"/>
</dbReference>
<dbReference type="SFLD" id="SFLDG01129">
    <property type="entry name" value="C1.5:_HAD__Beta-PGM__Phosphata"/>
    <property type="match status" value="1"/>
</dbReference>
<dbReference type="Pfam" id="PF00702">
    <property type="entry name" value="Hydrolase"/>
    <property type="match status" value="1"/>
</dbReference>
<dbReference type="InterPro" id="IPR052550">
    <property type="entry name" value="Pyrimidine_5'-ntase_YjjG"/>
</dbReference>
<protein>
    <submittedName>
        <fullName evidence="1">Noncanonical pyrimidine nucleotidase, YjjG family</fullName>
    </submittedName>
</protein>
<evidence type="ECO:0000313" key="2">
    <source>
        <dbReference type="Proteomes" id="UP000290204"/>
    </source>
</evidence>
<dbReference type="PRINTS" id="PR00413">
    <property type="entry name" value="HADHALOGNASE"/>
</dbReference>
<dbReference type="AlphaFoldDB" id="A0A4Q1CIH2"/>
<dbReference type="InterPro" id="IPR006439">
    <property type="entry name" value="HAD-SF_hydro_IA"/>
</dbReference>
<name>A0A4Q1CIH2_9BACT</name>
<organism evidence="1 2">
    <name type="scientific">Lacibacter luteus</name>
    <dbReference type="NCBI Taxonomy" id="2508719"/>
    <lineage>
        <taxon>Bacteria</taxon>
        <taxon>Pseudomonadati</taxon>
        <taxon>Bacteroidota</taxon>
        <taxon>Chitinophagia</taxon>
        <taxon>Chitinophagales</taxon>
        <taxon>Chitinophagaceae</taxon>
        <taxon>Lacibacter</taxon>
    </lineage>
</organism>
<dbReference type="NCBIfam" id="TIGR01549">
    <property type="entry name" value="HAD-SF-IA-v1"/>
    <property type="match status" value="1"/>
</dbReference>
<dbReference type="RefSeq" id="WP_129130361.1">
    <property type="nucleotide sequence ID" value="NZ_SDHW01000002.1"/>
</dbReference>